<dbReference type="PANTHER" id="PTHR47510">
    <property type="entry name" value="REVERSE TRANSCRIPTASE DOMAIN-CONTAINING PROTEIN"/>
    <property type="match status" value="1"/>
</dbReference>
<evidence type="ECO:0000313" key="1">
    <source>
        <dbReference type="EMBL" id="CAB3991887.1"/>
    </source>
</evidence>
<dbReference type="SUPFAM" id="SSF56219">
    <property type="entry name" value="DNase I-like"/>
    <property type="match status" value="1"/>
</dbReference>
<evidence type="ECO:0000313" key="2">
    <source>
        <dbReference type="Proteomes" id="UP001152795"/>
    </source>
</evidence>
<comment type="caution">
    <text evidence="1">The sequence shown here is derived from an EMBL/GenBank/DDBJ whole genome shotgun (WGS) entry which is preliminary data.</text>
</comment>
<protein>
    <submittedName>
        <fullName evidence="1">Uncharacterized protein</fullName>
    </submittedName>
</protein>
<dbReference type="InterPro" id="IPR000477">
    <property type="entry name" value="RT_dom"/>
</dbReference>
<gene>
    <name evidence="1" type="ORF">PACLA_8A006348</name>
</gene>
<sequence>MTSGRACCCSQIFGLLILLVICILQNVEYSDYCNLIDHPGLVNISFHQTGKQLWNSKLLPYNQNRVFTTTKVKRSKGTIVYYRNSTSTFRPILQLLHDIELNPGPNNYSTSDSRTTKNNVKIAHLNVRSLKCREHYVLVKETILANKFDIFTISETWLDNSVTDVELEVPGYKLYRVDRENKKGGGICVYVLQNYESVLLSEISYISPTGLHQLWLRIQIRNLKSIVVCTVYRPPDASVSCLDSDLITSYISALTLSHPIYILGDLNCNLLKTDNRDAKALNTFCHSYNLTQLINSPTRVTEGSKSLLDVIIVSETKQVQKAGVMESSISDHDLVYVALRLKKARTKPVFITTRSFKHFNSQAFNNDVALAPWSIVDAFDDVEDKLQAFNSLFIDILDKHAPIKTFKIRGRPNPCVTENIRELMKTRDSGERELRKRTTLKLGLIRSEIRLAEREFIKDQINKNPNNTNNIWKAIRLCIPNKSSSQTIFSKDDKTVANDFNQFFVSVGQNTVEDIKLLANECGYRRDVSFIPRQYPLSEQFSFRTTDSEEISQIISSMSSNKAPGIDQIPIRVIKDCLTSILPTLTSIVNSSLVTSTFPTVWKIAEVTPIPKDGDHEQAINNRPISLLPVLSKVCERAAYNQLSSYLLEKERLTQHQSGNKKWHSTETSVIQTTDAILNAIDKKKLTATVFLDMSKAFDSIDHELLISKLEDVGVSNMTLLWFRSYLSNRKQVVKIHSTKSELLPVVSGVPQGSILGPLLFSIYVNDLPSVPEKCKSNSYVDDTKLSVSFHLQNKQGAIEDMNEDLLKVRNWCFNNLLLLNPKKTKLMVFGSRHKLADLNEFSLSLLGKNIFPSETVKDLGVTLDPLLSYDEHITKTISSCMSRLGQINRVKHVLDRQTLITVINALVFSKLFYCSNVWANTTGKNINKLQSVQNFACRIVSGARKYDHVTPLLKELRWLPVATQLYYRSATMAFKCMTGCVPAYISSQFIKRQEVSNHYTRNSQQLNIPLFKTATGQRTFYYKIVSLWNSLDSSLKLCESVDSFKRRLKTKLLHEFLSN</sequence>
<reference evidence="1" key="1">
    <citation type="submission" date="2020-04" db="EMBL/GenBank/DDBJ databases">
        <authorList>
            <person name="Alioto T."/>
            <person name="Alioto T."/>
            <person name="Gomez Garrido J."/>
        </authorList>
    </citation>
    <scope>NUCLEOTIDE SEQUENCE</scope>
    <source>
        <strain evidence="1">A484AB</strain>
    </source>
</reference>
<dbReference type="CDD" id="cd01650">
    <property type="entry name" value="RT_nLTR_like"/>
    <property type="match status" value="1"/>
</dbReference>
<keyword evidence="2" id="KW-1185">Reference proteome</keyword>
<dbReference type="PANTHER" id="PTHR47510:SF3">
    <property type="entry name" value="ENDO_EXONUCLEASE_PHOSPHATASE DOMAIN-CONTAINING PROTEIN"/>
    <property type="match status" value="1"/>
</dbReference>
<dbReference type="InterPro" id="IPR043502">
    <property type="entry name" value="DNA/RNA_pol_sf"/>
</dbReference>
<name>A0A6S7H587_PARCT</name>
<dbReference type="AlphaFoldDB" id="A0A6S7H587"/>
<dbReference type="GO" id="GO:0003824">
    <property type="term" value="F:catalytic activity"/>
    <property type="evidence" value="ECO:0007669"/>
    <property type="project" value="InterPro"/>
</dbReference>
<dbReference type="Pfam" id="PF03372">
    <property type="entry name" value="Exo_endo_phos"/>
    <property type="match status" value="1"/>
</dbReference>
<dbReference type="Gene3D" id="3.60.10.10">
    <property type="entry name" value="Endonuclease/exonuclease/phosphatase"/>
    <property type="match status" value="1"/>
</dbReference>
<organism evidence="1 2">
    <name type="scientific">Paramuricea clavata</name>
    <name type="common">Red gorgonian</name>
    <name type="synonym">Violescent sea-whip</name>
    <dbReference type="NCBI Taxonomy" id="317549"/>
    <lineage>
        <taxon>Eukaryota</taxon>
        <taxon>Metazoa</taxon>
        <taxon>Cnidaria</taxon>
        <taxon>Anthozoa</taxon>
        <taxon>Octocorallia</taxon>
        <taxon>Malacalcyonacea</taxon>
        <taxon>Plexauridae</taxon>
        <taxon>Paramuricea</taxon>
    </lineage>
</organism>
<dbReference type="PROSITE" id="PS50878">
    <property type="entry name" value="RT_POL"/>
    <property type="match status" value="1"/>
</dbReference>
<dbReference type="OrthoDB" id="5953030at2759"/>
<proteinExistence type="predicted"/>
<dbReference type="SUPFAM" id="SSF56672">
    <property type="entry name" value="DNA/RNA polymerases"/>
    <property type="match status" value="1"/>
</dbReference>
<dbReference type="Proteomes" id="UP001152795">
    <property type="component" value="Unassembled WGS sequence"/>
</dbReference>
<accession>A0A6S7H587</accession>
<dbReference type="Pfam" id="PF00078">
    <property type="entry name" value="RVT_1"/>
    <property type="match status" value="1"/>
</dbReference>
<dbReference type="EMBL" id="CACRXK020001936">
    <property type="protein sequence ID" value="CAB3991887.1"/>
    <property type="molecule type" value="Genomic_DNA"/>
</dbReference>
<dbReference type="InterPro" id="IPR036691">
    <property type="entry name" value="Endo/exonu/phosph_ase_sf"/>
</dbReference>
<dbReference type="InterPro" id="IPR005135">
    <property type="entry name" value="Endo/exonuclease/phosphatase"/>
</dbReference>